<sequence length="948" mass="107329">MDIISSSTPGEHRVRSESCNSATSQSSSASLLLRQRMTQLMACVEDLSSDEEIQEEVSRTLDEAFSLCAKKSMKEEVRFRCCVIYASTEKGIQGLVGEIKMAYVAVMSVHMLFLFHIVTWNVATAQPPDDVSSLLQLDTDEPIVDLYIIGLQEVNSKILNFINDMAFEDPWSIFIMDTLSPFGYVKLTSVRMQGLLLLVFSKLCHIPFIRELQASYTRTGIYGYWGNKGGVSVRMSFYGHLICFLNCHLAAHMEYASQRVDEIERILDVQEFHGNSSPKILDHKVVFLFGDLNFRIADHGMHFLRETINNRRFHLLWDKDQLNIAKKKEHFLKNFQEGPLQFKPTYKYDLNSDNFDSSGKKRKPAWTDRILWWMKVDDQKETEEAGEQQKTEENTIEPKNPEPPIAVNQEKYTSHMIYGISDHKPVTGTFILEMKKLQTTPLVSLCAEGQWSADQDALITYSVLEAFPSSMWDWIGLYKTGFRSHLDYVTYVWVKDDEVSSSSEAFQVYIGMDQIPVLGGEFILCYYSSNLQCIIGMSPSFQLVEELKSQESIWQPELKNGHLIPESYKNVLMLSSEIARLHMKESDDDGHVDLWPSIHQCINDRVVVVQIAITGKLQKDSRDSRGAILHKKEEFGKTLVYLSVTDMSENVQRLLIQFKDESGELLASPFDVPIDVTPDKLQLVCNALLQKEDPLPLVFYVNEQEVVGSLVQTLDKQKLETEKVLDIVYQPQAIFKVRAVSRCTSSLEGHTEAVISVAFSPTGKYLASGSGDTTVRFWDLSTETPHFTAKGHKHWVLSITWSPDGKKLASGCKNSQGQGPERLVSGSDDFTLFLWTPAVEKKPVNRMTGHQALINEVLFSPDTRLIASASFDKSIKIWDGKTGKYLASLRGHVSAVYQVSWSADSRLLVSGSSDSTLKVWDIKMQKLMVDLPGHADEVISAYLNFINL</sequence>
<evidence type="ECO:0000259" key="8">
    <source>
        <dbReference type="SMART" id="SM00128"/>
    </source>
</evidence>
<comment type="subcellular location">
    <subcellularLocation>
        <location evidence="1">Nucleus</location>
        <location evidence="1">Nucleolus</location>
    </subcellularLocation>
</comment>
<keyword evidence="3 6" id="KW-0853">WD repeat</keyword>
<dbReference type="GO" id="GO:0016312">
    <property type="term" value="F:inositol bisphosphate phosphatase activity"/>
    <property type="evidence" value="ECO:0007669"/>
    <property type="project" value="TreeGrafter"/>
</dbReference>
<evidence type="ECO:0000256" key="5">
    <source>
        <dbReference type="ARBA" id="ARBA00023242"/>
    </source>
</evidence>
<dbReference type="GO" id="GO:0004439">
    <property type="term" value="F:phosphatidylinositol-4,5-bisphosphate 5-phosphatase activity"/>
    <property type="evidence" value="ECO:0007669"/>
    <property type="project" value="TreeGrafter"/>
</dbReference>
<feature type="non-terminal residue" evidence="9">
    <location>
        <position position="1"/>
    </location>
</feature>
<dbReference type="PANTHER" id="PTHR11200">
    <property type="entry name" value="INOSITOL 5-PHOSPHATASE"/>
    <property type="match status" value="1"/>
</dbReference>
<feature type="non-terminal residue" evidence="9">
    <location>
        <position position="948"/>
    </location>
</feature>
<evidence type="ECO:0000256" key="2">
    <source>
        <dbReference type="ARBA" id="ARBA00005910"/>
    </source>
</evidence>
<feature type="region of interest" description="Disordered" evidence="7">
    <location>
        <begin position="380"/>
        <end position="406"/>
    </location>
</feature>
<dbReference type="GO" id="GO:0001726">
    <property type="term" value="C:ruffle"/>
    <property type="evidence" value="ECO:0007669"/>
    <property type="project" value="TreeGrafter"/>
</dbReference>
<feature type="repeat" description="WD" evidence="6">
    <location>
        <begin position="747"/>
        <end position="788"/>
    </location>
</feature>
<dbReference type="InterPro" id="IPR020472">
    <property type="entry name" value="WD40_PAC1"/>
</dbReference>
<accession>A0A8X7WZP8</accession>
<dbReference type="GO" id="GO:0045719">
    <property type="term" value="P:negative regulation of glycogen biosynthetic process"/>
    <property type="evidence" value="ECO:0007669"/>
    <property type="project" value="TreeGrafter"/>
</dbReference>
<dbReference type="GO" id="GO:0005783">
    <property type="term" value="C:endoplasmic reticulum"/>
    <property type="evidence" value="ECO:0007669"/>
    <property type="project" value="TreeGrafter"/>
</dbReference>
<dbReference type="InterPro" id="IPR036322">
    <property type="entry name" value="WD40_repeat_dom_sf"/>
</dbReference>
<feature type="compositionally biased region" description="Basic and acidic residues" evidence="7">
    <location>
        <begin position="380"/>
        <end position="393"/>
    </location>
</feature>
<feature type="repeat" description="WD" evidence="6">
    <location>
        <begin position="889"/>
        <end position="930"/>
    </location>
</feature>
<dbReference type="InterPro" id="IPR000300">
    <property type="entry name" value="IPPc"/>
</dbReference>
<dbReference type="PROSITE" id="PS00678">
    <property type="entry name" value="WD_REPEATS_1"/>
    <property type="match status" value="2"/>
</dbReference>
<evidence type="ECO:0000256" key="3">
    <source>
        <dbReference type="ARBA" id="ARBA00022574"/>
    </source>
</evidence>
<evidence type="ECO:0000256" key="4">
    <source>
        <dbReference type="ARBA" id="ARBA00022737"/>
    </source>
</evidence>
<dbReference type="FunFam" id="3.60.10.10:FF:000066">
    <property type="entry name" value="Inositol polyphosphate-5-phosphatase Kb"/>
    <property type="match status" value="1"/>
</dbReference>
<dbReference type="InterPro" id="IPR046985">
    <property type="entry name" value="IP5"/>
</dbReference>
<keyword evidence="5" id="KW-0539">Nucleus</keyword>
<keyword evidence="10" id="KW-1185">Reference proteome</keyword>
<dbReference type="EMBL" id="JAATIS010005477">
    <property type="protein sequence ID" value="KAG2459172.1"/>
    <property type="molecule type" value="Genomic_DNA"/>
</dbReference>
<feature type="domain" description="Inositol polyphosphate-related phosphatase" evidence="8">
    <location>
        <begin position="111"/>
        <end position="438"/>
    </location>
</feature>
<dbReference type="PRINTS" id="PR00320">
    <property type="entry name" value="GPROTEINBRPT"/>
</dbReference>
<dbReference type="SMART" id="SM00128">
    <property type="entry name" value="IPPc"/>
    <property type="match status" value="1"/>
</dbReference>
<dbReference type="GO" id="GO:0051898">
    <property type="term" value="P:negative regulation of phosphatidylinositol 3-kinase/protein kinase B signal transduction"/>
    <property type="evidence" value="ECO:0007669"/>
    <property type="project" value="TreeGrafter"/>
</dbReference>
<dbReference type="Pfam" id="PF08154">
    <property type="entry name" value="NLE"/>
    <property type="match status" value="1"/>
</dbReference>
<keyword evidence="4" id="KW-0677">Repeat</keyword>
<reference evidence="9 10" key="1">
    <citation type="journal article" date="2021" name="Cell">
        <title>Tracing the genetic footprints of vertebrate landing in non-teleost ray-finned fishes.</title>
        <authorList>
            <person name="Bi X."/>
            <person name="Wang K."/>
            <person name="Yang L."/>
            <person name="Pan H."/>
            <person name="Jiang H."/>
            <person name="Wei Q."/>
            <person name="Fang M."/>
            <person name="Yu H."/>
            <person name="Zhu C."/>
            <person name="Cai Y."/>
            <person name="He Y."/>
            <person name="Gan X."/>
            <person name="Zeng H."/>
            <person name="Yu D."/>
            <person name="Zhu Y."/>
            <person name="Jiang H."/>
            <person name="Qiu Q."/>
            <person name="Yang H."/>
            <person name="Zhang Y.E."/>
            <person name="Wang W."/>
            <person name="Zhu M."/>
            <person name="He S."/>
            <person name="Zhang G."/>
        </authorList>
    </citation>
    <scope>NUCLEOTIDE SEQUENCE [LARGE SCALE GENOMIC DNA]</scope>
    <source>
        <strain evidence="9">Bchr_013</strain>
    </source>
</reference>
<dbReference type="AlphaFoldDB" id="A0A8X7WZP8"/>
<name>A0A8X7WZP8_POLSE</name>
<proteinExistence type="inferred from homology"/>
<dbReference type="SUPFAM" id="SSF56219">
    <property type="entry name" value="DNase I-like"/>
    <property type="match status" value="1"/>
</dbReference>
<dbReference type="FunFam" id="2.60.40.2840:FF:000003">
    <property type="entry name" value="Phosphatidylinositol 4,5-bisphosphate 5-phosphatase A"/>
    <property type="match status" value="1"/>
</dbReference>
<dbReference type="SMART" id="SM00320">
    <property type="entry name" value="WD40"/>
    <property type="match status" value="4"/>
</dbReference>
<gene>
    <name evidence="9" type="primary">Inpp5k</name>
    <name evidence="9" type="ORF">GTO96_0019664</name>
</gene>
<evidence type="ECO:0000256" key="7">
    <source>
        <dbReference type="SAM" id="MobiDB-lite"/>
    </source>
</evidence>
<dbReference type="Pfam" id="PF17751">
    <property type="entry name" value="SKICH"/>
    <property type="match status" value="1"/>
</dbReference>
<dbReference type="InterPro" id="IPR036691">
    <property type="entry name" value="Endo/exonu/phosph_ase_sf"/>
</dbReference>
<dbReference type="Pfam" id="PF22669">
    <property type="entry name" value="Exo_endo_phos2"/>
    <property type="match status" value="1"/>
</dbReference>
<protein>
    <submittedName>
        <fullName evidence="9">INP5K phosphatase</fullName>
    </submittedName>
</protein>
<dbReference type="GO" id="GO:0046627">
    <property type="term" value="P:negative regulation of insulin receptor signaling pathway"/>
    <property type="evidence" value="ECO:0007669"/>
    <property type="project" value="TreeGrafter"/>
</dbReference>
<dbReference type="GO" id="GO:0005886">
    <property type="term" value="C:plasma membrane"/>
    <property type="evidence" value="ECO:0007669"/>
    <property type="project" value="TreeGrafter"/>
</dbReference>
<dbReference type="Pfam" id="PF00400">
    <property type="entry name" value="WD40"/>
    <property type="match status" value="4"/>
</dbReference>
<dbReference type="InterPro" id="IPR041611">
    <property type="entry name" value="SKICH"/>
</dbReference>
<evidence type="ECO:0000256" key="6">
    <source>
        <dbReference type="PROSITE-ProRule" id="PRU00221"/>
    </source>
</evidence>
<feature type="region of interest" description="Disordered" evidence="7">
    <location>
        <begin position="1"/>
        <end position="22"/>
    </location>
</feature>
<dbReference type="Gene3D" id="3.60.10.10">
    <property type="entry name" value="Endonuclease/exonuclease/phosphatase"/>
    <property type="match status" value="1"/>
</dbReference>
<evidence type="ECO:0000313" key="9">
    <source>
        <dbReference type="EMBL" id="KAG2459172.1"/>
    </source>
</evidence>
<evidence type="ECO:0000256" key="1">
    <source>
        <dbReference type="ARBA" id="ARBA00004604"/>
    </source>
</evidence>
<dbReference type="PANTHER" id="PTHR11200:SF117">
    <property type="entry name" value="INOSITOL POLYPHOSPHATE 5-PHOSPHATASE K"/>
    <property type="match status" value="1"/>
</dbReference>
<dbReference type="CDD" id="cd09094">
    <property type="entry name" value="INPP5c_INPP5J-like"/>
    <property type="match status" value="1"/>
</dbReference>
<comment type="caution">
    <text evidence="9">The sequence shown here is derived from an EMBL/GenBank/DDBJ whole genome shotgun (WGS) entry which is preliminary data.</text>
</comment>
<dbReference type="GO" id="GO:0034485">
    <property type="term" value="F:phosphatidylinositol-3,4,5-trisphosphate 5-phosphatase activity"/>
    <property type="evidence" value="ECO:0007669"/>
    <property type="project" value="TreeGrafter"/>
</dbReference>
<dbReference type="PROSITE" id="PS50082">
    <property type="entry name" value="WD_REPEATS_2"/>
    <property type="match status" value="3"/>
</dbReference>
<dbReference type="GO" id="GO:0005730">
    <property type="term" value="C:nucleolus"/>
    <property type="evidence" value="ECO:0007669"/>
    <property type="project" value="UniProtKB-SubCell"/>
</dbReference>
<evidence type="ECO:0000313" key="10">
    <source>
        <dbReference type="Proteomes" id="UP000886611"/>
    </source>
</evidence>
<dbReference type="GO" id="GO:0046856">
    <property type="term" value="P:phosphatidylinositol dephosphorylation"/>
    <property type="evidence" value="ECO:0007669"/>
    <property type="project" value="InterPro"/>
</dbReference>
<dbReference type="CDD" id="cd00200">
    <property type="entry name" value="WD40"/>
    <property type="match status" value="1"/>
</dbReference>
<organism evidence="9 10">
    <name type="scientific">Polypterus senegalus</name>
    <name type="common">Senegal bichir</name>
    <dbReference type="NCBI Taxonomy" id="55291"/>
    <lineage>
        <taxon>Eukaryota</taxon>
        <taxon>Metazoa</taxon>
        <taxon>Chordata</taxon>
        <taxon>Craniata</taxon>
        <taxon>Vertebrata</taxon>
        <taxon>Euteleostomi</taxon>
        <taxon>Actinopterygii</taxon>
        <taxon>Polypteriformes</taxon>
        <taxon>Polypteridae</taxon>
        <taxon>Polypterus</taxon>
    </lineage>
</organism>
<comment type="similarity">
    <text evidence="2">Belongs to the inositol 1,4,5-trisphosphate 5-phosphatase type II family.</text>
</comment>
<dbReference type="InterPro" id="IPR001680">
    <property type="entry name" value="WD40_rpt"/>
</dbReference>
<dbReference type="PROSITE" id="PS50294">
    <property type="entry name" value="WD_REPEATS_REGION"/>
    <property type="match status" value="3"/>
</dbReference>
<dbReference type="Gene3D" id="2.130.10.10">
    <property type="entry name" value="YVTN repeat-like/Quinoprotein amine dehydrogenase"/>
    <property type="match status" value="2"/>
</dbReference>
<dbReference type="SUPFAM" id="SSF50978">
    <property type="entry name" value="WD40 repeat-like"/>
    <property type="match status" value="1"/>
</dbReference>
<dbReference type="InterPro" id="IPR019775">
    <property type="entry name" value="WD40_repeat_CS"/>
</dbReference>
<dbReference type="InterPro" id="IPR015943">
    <property type="entry name" value="WD40/YVTN_repeat-like_dom_sf"/>
</dbReference>
<dbReference type="Gene3D" id="2.60.40.2840">
    <property type="match status" value="1"/>
</dbReference>
<dbReference type="Proteomes" id="UP000886611">
    <property type="component" value="Unassembled WGS sequence"/>
</dbReference>
<dbReference type="InterPro" id="IPR012972">
    <property type="entry name" value="NLE"/>
</dbReference>
<feature type="repeat" description="WD" evidence="6">
    <location>
        <begin position="847"/>
        <end position="888"/>
    </location>
</feature>